<accession>A0AA86MWQ5</accession>
<dbReference type="EMBL" id="OX365700">
    <property type="protein sequence ID" value="CAI4030265.1"/>
    <property type="molecule type" value="Genomic_DNA"/>
</dbReference>
<sequence>MMKIRSCPSCHQHSLVFTGAFWSCAVCRLAVTDQALAFDLAGRQRTREKAAGPSCP</sequence>
<proteinExistence type="predicted"/>
<evidence type="ECO:0000313" key="2">
    <source>
        <dbReference type="Proteomes" id="UP001179121"/>
    </source>
</evidence>
<dbReference type="AlphaFoldDB" id="A0AA86MWQ5"/>
<dbReference type="KEGG" id="nti:DNFV4_00693"/>
<gene>
    <name evidence="1" type="ORF">DNFV4_00693</name>
</gene>
<reference evidence="1" key="1">
    <citation type="submission" date="2022-10" db="EMBL/GenBank/DDBJ databases">
        <authorList>
            <person name="Koch H."/>
        </authorList>
    </citation>
    <scope>NUCLEOTIDE SEQUENCE</scope>
    <source>
        <strain evidence="1">DNF</strain>
    </source>
</reference>
<dbReference type="RefSeq" id="WP_289267261.1">
    <property type="nucleotide sequence ID" value="NZ_OX365700.1"/>
</dbReference>
<organism evidence="1 2">
    <name type="scientific">Nitrospira tepida</name>
    <dbReference type="NCBI Taxonomy" id="2973512"/>
    <lineage>
        <taxon>Bacteria</taxon>
        <taxon>Pseudomonadati</taxon>
        <taxon>Nitrospirota</taxon>
        <taxon>Nitrospiria</taxon>
        <taxon>Nitrospirales</taxon>
        <taxon>Nitrospiraceae</taxon>
        <taxon>Nitrospira</taxon>
    </lineage>
</organism>
<keyword evidence="2" id="KW-1185">Reference proteome</keyword>
<dbReference type="Proteomes" id="UP001179121">
    <property type="component" value="Chromosome"/>
</dbReference>
<evidence type="ECO:0000313" key="1">
    <source>
        <dbReference type="EMBL" id="CAI4030265.1"/>
    </source>
</evidence>
<protein>
    <submittedName>
        <fullName evidence="1">Uncharacterized protein</fullName>
    </submittedName>
</protein>
<name>A0AA86MWQ5_9BACT</name>